<gene>
    <name evidence="2" type="ORF">CONPUDRAFT_59088</name>
</gene>
<dbReference type="InterPro" id="IPR021102">
    <property type="entry name" value="PNGase_A"/>
</dbReference>
<proteinExistence type="predicted"/>
<dbReference type="PANTHER" id="PTHR31104">
    <property type="entry name" value="PEPTIDE-N4-(N-ACETYL-BETA-GLUCOSAMINYL)ASPARAGINE AMIDASE A PROTEIN"/>
    <property type="match status" value="1"/>
</dbReference>
<dbReference type="OMA" id="HQFANSY"/>
<dbReference type="EMBL" id="JH711581">
    <property type="protein sequence ID" value="EIW79245.1"/>
    <property type="molecule type" value="Genomic_DNA"/>
</dbReference>
<dbReference type="Pfam" id="PF12222">
    <property type="entry name" value="PNGaseA"/>
    <property type="match status" value="1"/>
</dbReference>
<dbReference type="Proteomes" id="UP000053558">
    <property type="component" value="Unassembled WGS sequence"/>
</dbReference>
<evidence type="ECO:0000259" key="1">
    <source>
        <dbReference type="Pfam" id="PF12222"/>
    </source>
</evidence>
<dbReference type="GeneID" id="19208005"/>
<evidence type="ECO:0000313" key="3">
    <source>
        <dbReference type="Proteomes" id="UP000053558"/>
    </source>
</evidence>
<comment type="caution">
    <text evidence="2">The sequence shown here is derived from an EMBL/GenBank/DDBJ whole genome shotgun (WGS) entry which is preliminary data.</text>
</comment>
<feature type="domain" description="Peptide N-acetyl-beta-D-glucosaminyl asparaginase amidase A N-terminal" evidence="1">
    <location>
        <begin position="5"/>
        <end position="297"/>
    </location>
</feature>
<reference evidence="3" key="1">
    <citation type="journal article" date="2012" name="Science">
        <title>The Paleozoic origin of enzymatic lignin decomposition reconstructed from 31 fungal genomes.</title>
        <authorList>
            <person name="Floudas D."/>
            <person name="Binder M."/>
            <person name="Riley R."/>
            <person name="Barry K."/>
            <person name="Blanchette R.A."/>
            <person name="Henrissat B."/>
            <person name="Martinez A.T."/>
            <person name="Otillar R."/>
            <person name="Spatafora J.W."/>
            <person name="Yadav J.S."/>
            <person name="Aerts A."/>
            <person name="Benoit I."/>
            <person name="Boyd A."/>
            <person name="Carlson A."/>
            <person name="Copeland A."/>
            <person name="Coutinho P.M."/>
            <person name="de Vries R.P."/>
            <person name="Ferreira P."/>
            <person name="Findley K."/>
            <person name="Foster B."/>
            <person name="Gaskell J."/>
            <person name="Glotzer D."/>
            <person name="Gorecki P."/>
            <person name="Heitman J."/>
            <person name="Hesse C."/>
            <person name="Hori C."/>
            <person name="Igarashi K."/>
            <person name="Jurgens J.A."/>
            <person name="Kallen N."/>
            <person name="Kersten P."/>
            <person name="Kohler A."/>
            <person name="Kuees U."/>
            <person name="Kumar T.K.A."/>
            <person name="Kuo A."/>
            <person name="LaButti K."/>
            <person name="Larrondo L.F."/>
            <person name="Lindquist E."/>
            <person name="Ling A."/>
            <person name="Lombard V."/>
            <person name="Lucas S."/>
            <person name="Lundell T."/>
            <person name="Martin R."/>
            <person name="McLaughlin D.J."/>
            <person name="Morgenstern I."/>
            <person name="Morin E."/>
            <person name="Murat C."/>
            <person name="Nagy L.G."/>
            <person name="Nolan M."/>
            <person name="Ohm R.A."/>
            <person name="Patyshakuliyeva A."/>
            <person name="Rokas A."/>
            <person name="Ruiz-Duenas F.J."/>
            <person name="Sabat G."/>
            <person name="Salamov A."/>
            <person name="Samejima M."/>
            <person name="Schmutz J."/>
            <person name="Slot J.C."/>
            <person name="St John F."/>
            <person name="Stenlid J."/>
            <person name="Sun H."/>
            <person name="Sun S."/>
            <person name="Syed K."/>
            <person name="Tsang A."/>
            <person name="Wiebenga A."/>
            <person name="Young D."/>
            <person name="Pisabarro A."/>
            <person name="Eastwood D.C."/>
            <person name="Martin F."/>
            <person name="Cullen D."/>
            <person name="Grigoriev I.V."/>
            <person name="Hibbett D.S."/>
        </authorList>
    </citation>
    <scope>NUCLEOTIDE SEQUENCE [LARGE SCALE GENOMIC DNA]</scope>
    <source>
        <strain evidence="3">RWD-64-598 SS2</strain>
    </source>
</reference>
<name>A0A5M3MKQ1_CONPW</name>
<organism evidence="2 3">
    <name type="scientific">Coniophora puteana (strain RWD-64-598)</name>
    <name type="common">Brown rot fungus</name>
    <dbReference type="NCBI Taxonomy" id="741705"/>
    <lineage>
        <taxon>Eukaryota</taxon>
        <taxon>Fungi</taxon>
        <taxon>Dikarya</taxon>
        <taxon>Basidiomycota</taxon>
        <taxon>Agaricomycotina</taxon>
        <taxon>Agaricomycetes</taxon>
        <taxon>Agaricomycetidae</taxon>
        <taxon>Boletales</taxon>
        <taxon>Coniophorineae</taxon>
        <taxon>Coniophoraceae</taxon>
        <taxon>Coniophora</taxon>
    </lineage>
</organism>
<dbReference type="KEGG" id="cput:CONPUDRAFT_59088"/>
<dbReference type="OrthoDB" id="1612078at2759"/>
<evidence type="ECO:0000313" key="2">
    <source>
        <dbReference type="EMBL" id="EIW79245.1"/>
    </source>
</evidence>
<keyword evidence="3" id="KW-1185">Reference proteome</keyword>
<dbReference type="InterPro" id="IPR056948">
    <property type="entry name" value="PNGaseA_N"/>
</dbReference>
<dbReference type="RefSeq" id="XP_007770419.1">
    <property type="nucleotide sequence ID" value="XM_007772229.1"/>
</dbReference>
<dbReference type="Pfam" id="PF25156">
    <property type="entry name" value="PNGase_A_C"/>
    <property type="match status" value="1"/>
</dbReference>
<protein>
    <recommendedName>
        <fullName evidence="1">Peptide N-acetyl-beta-D-glucosaminyl asparaginase amidase A N-terminal domain-containing protein</fullName>
    </recommendedName>
</protein>
<accession>A0A5M3MKQ1</accession>
<dbReference type="AlphaFoldDB" id="A0A5M3MKQ1"/>
<sequence length="519" mass="56708">MLNTSPPTDCGDIDSWAGITLNLTVTSNGTQYDRFGTFTFQNTEIWRTSTPEPTAGGIYWTYTKDVTRYTPLFKENGTFMFEIQNIVNQQYDGEYAATVYATFYAASSQYPTAGQSNIIVPISTMSNKSSDDASVPPQFSRNVTLPKNTVEIYAELYASGNGDEEFWYTSIANKYLKNVSSDATYGNGPFRELRLLVDDKVAGVALPYATIFTGGINPSLWQPITSYGALDLPTYFLDLTPFVPVFADGLPHKVSLDVVSAESDHKINSNWYVSGLLQVVTDPSGKPTTGNMTAYDVQPYAVAHTNGSVGGKDVNVTVSATRSLKIESTIVSGSGNTTSVVWEQNFEFENQQWYLDGANTQNILQNAQGTMQSTHNGKIIVSDSFQYPLAINMTYPSGSFYTIIDHSYDRQVSPAPFILGSSIQERQIACTQLVVMPFPGEYNSLNVTNQNTFAYNDTSGNTYYRNVTASHLNVTQDQQGGSLASNALLMGFDGAPSAVQKMPLPRLKYAQAKLAGSGA</sequence>